<dbReference type="AlphaFoldDB" id="A0AAV4SIR3"/>
<comment type="caution">
    <text evidence="1">The sequence shown here is derived from an EMBL/GenBank/DDBJ whole genome shotgun (WGS) entry which is preliminary data.</text>
</comment>
<evidence type="ECO:0000313" key="1">
    <source>
        <dbReference type="EMBL" id="GIY32711.1"/>
    </source>
</evidence>
<dbReference type="EMBL" id="BPLQ01007844">
    <property type="protein sequence ID" value="GIY32711.1"/>
    <property type="molecule type" value="Genomic_DNA"/>
</dbReference>
<protein>
    <submittedName>
        <fullName evidence="1">Uncharacterized protein</fullName>
    </submittedName>
</protein>
<sequence>MGKPPCMKCTNVHLFCITYVCMKKRRNPKLGWIVTHVKKKKGNVLSEGFGCHGDGREVGKARGAKYSEMIGPLQCRSCESPSNEAITLKEKK</sequence>
<evidence type="ECO:0000313" key="2">
    <source>
        <dbReference type="Proteomes" id="UP001054837"/>
    </source>
</evidence>
<name>A0AAV4SIR3_9ARAC</name>
<gene>
    <name evidence="1" type="ORF">CDAR_295171</name>
</gene>
<proteinExistence type="predicted"/>
<keyword evidence="2" id="KW-1185">Reference proteome</keyword>
<accession>A0AAV4SIR3</accession>
<reference evidence="1 2" key="1">
    <citation type="submission" date="2021-06" db="EMBL/GenBank/DDBJ databases">
        <title>Caerostris darwini draft genome.</title>
        <authorList>
            <person name="Kono N."/>
            <person name="Arakawa K."/>
        </authorList>
    </citation>
    <scope>NUCLEOTIDE SEQUENCE [LARGE SCALE GENOMIC DNA]</scope>
</reference>
<organism evidence="1 2">
    <name type="scientific">Caerostris darwini</name>
    <dbReference type="NCBI Taxonomy" id="1538125"/>
    <lineage>
        <taxon>Eukaryota</taxon>
        <taxon>Metazoa</taxon>
        <taxon>Ecdysozoa</taxon>
        <taxon>Arthropoda</taxon>
        <taxon>Chelicerata</taxon>
        <taxon>Arachnida</taxon>
        <taxon>Araneae</taxon>
        <taxon>Araneomorphae</taxon>
        <taxon>Entelegynae</taxon>
        <taxon>Araneoidea</taxon>
        <taxon>Araneidae</taxon>
        <taxon>Caerostris</taxon>
    </lineage>
</organism>
<dbReference type="Proteomes" id="UP001054837">
    <property type="component" value="Unassembled WGS sequence"/>
</dbReference>